<evidence type="ECO:0000313" key="1">
    <source>
        <dbReference type="EMBL" id="SEI92004.1"/>
    </source>
</evidence>
<keyword evidence="2" id="KW-1185">Reference proteome</keyword>
<dbReference type="EMBL" id="FNYA01000004">
    <property type="protein sequence ID" value="SEI92004.1"/>
    <property type="molecule type" value="Genomic_DNA"/>
</dbReference>
<reference evidence="2" key="1">
    <citation type="submission" date="2016-10" db="EMBL/GenBank/DDBJ databases">
        <authorList>
            <person name="Varghese N."/>
            <person name="Submissions S."/>
        </authorList>
    </citation>
    <scope>NUCLEOTIDE SEQUENCE [LARGE SCALE GENOMIC DNA]</scope>
    <source>
        <strain evidence="2">DSM 17934</strain>
    </source>
</reference>
<dbReference type="AlphaFoldDB" id="A0A1H6UMQ8"/>
<gene>
    <name evidence="1" type="ORF">SAMN05660918_1921</name>
</gene>
<proteinExistence type="predicted"/>
<protein>
    <submittedName>
        <fullName evidence="1">Uncharacterized protein</fullName>
    </submittedName>
</protein>
<name>A0A1H6UMQ8_9FLAO</name>
<dbReference type="RefSeq" id="WP_091312241.1">
    <property type="nucleotide sequence ID" value="NZ_CBCSJU010000004.1"/>
</dbReference>
<dbReference type="OrthoDB" id="5502211at2"/>
<sequence>MIYLEPIHAIFEALKTSLANGTFAKLTLGKTIGKTELTNIYFRTIVDNDVLKFNVTFRHLSEEVVEIKPIEDVVMILSQYINNPFLTVILFTTEKDILIKLNKKRIATLSEMDNTFKNADPVLLEYLKK</sequence>
<organism evidence="1 2">
    <name type="scientific">Flavobacterium terrigena</name>
    <dbReference type="NCBI Taxonomy" id="402734"/>
    <lineage>
        <taxon>Bacteria</taxon>
        <taxon>Pseudomonadati</taxon>
        <taxon>Bacteroidota</taxon>
        <taxon>Flavobacteriia</taxon>
        <taxon>Flavobacteriales</taxon>
        <taxon>Flavobacteriaceae</taxon>
        <taxon>Flavobacterium</taxon>
    </lineage>
</organism>
<accession>A0A1H6UMQ8</accession>
<dbReference type="STRING" id="402734.SAMN05660918_1921"/>
<evidence type="ECO:0000313" key="2">
    <source>
        <dbReference type="Proteomes" id="UP000199702"/>
    </source>
</evidence>
<dbReference type="Proteomes" id="UP000199702">
    <property type="component" value="Unassembled WGS sequence"/>
</dbReference>